<protein>
    <recommendedName>
        <fullName evidence="4">Phage head morphogenesis domain-containing protein</fullName>
    </recommendedName>
</protein>
<evidence type="ECO:0000313" key="3">
    <source>
        <dbReference type="EMBL" id="BBH90277.1"/>
    </source>
</evidence>
<dbReference type="EMBL" id="AP019376">
    <property type="protein sequence ID" value="BBH90277.1"/>
    <property type="molecule type" value="Genomic_DNA"/>
</dbReference>
<dbReference type="AlphaFoldDB" id="A0A455SP32"/>
<reference evidence="1" key="1">
    <citation type="submission" date="2018-12" db="EMBL/GenBank/DDBJ databases">
        <title>Novel natural products biosynthetic potential of the class Ktedonobacteria.</title>
        <authorList>
            <person name="Zheng Y."/>
            <person name="Saitou A."/>
            <person name="Wang C.M."/>
            <person name="Toyoda A."/>
            <person name="Minakuchi Y."/>
            <person name="Sekiguchi Y."/>
            <person name="Ueda K."/>
            <person name="Takano H."/>
            <person name="Sakai Y."/>
            <person name="Yokota A."/>
            <person name="Yabe S."/>
        </authorList>
    </citation>
    <scope>NUCLEOTIDE SEQUENCE</scope>
    <source>
        <strain evidence="1">COM3</strain>
    </source>
</reference>
<gene>
    <name evidence="1" type="ORF">KTC_48980</name>
    <name evidence="2" type="ORF">KTC_49630</name>
    <name evidence="3" type="ORF">KTC_50280</name>
</gene>
<accession>A0A455SP32</accession>
<name>A0A455SP32_9CHLR</name>
<evidence type="ECO:0000313" key="2">
    <source>
        <dbReference type="EMBL" id="BBH90212.1"/>
    </source>
</evidence>
<evidence type="ECO:0000313" key="1">
    <source>
        <dbReference type="EMBL" id="BBH90147.1"/>
    </source>
</evidence>
<organism evidence="1">
    <name type="scientific">Thermosporothrix sp. COM3</name>
    <dbReference type="NCBI Taxonomy" id="2490863"/>
    <lineage>
        <taxon>Bacteria</taxon>
        <taxon>Bacillati</taxon>
        <taxon>Chloroflexota</taxon>
        <taxon>Ktedonobacteria</taxon>
        <taxon>Ktedonobacterales</taxon>
        <taxon>Thermosporotrichaceae</taxon>
        <taxon>Thermosporothrix</taxon>
    </lineage>
</organism>
<dbReference type="EMBL" id="AP019376">
    <property type="protein sequence ID" value="BBH90147.1"/>
    <property type="molecule type" value="Genomic_DNA"/>
</dbReference>
<dbReference type="EMBL" id="AP019376">
    <property type="protein sequence ID" value="BBH90212.1"/>
    <property type="molecule type" value="Genomic_DNA"/>
</dbReference>
<sequence>MSQFAYNYNPRARRYVDLKTGRFVPERIVRQAVDAVIDKETQRIRDLSQQLADRAISLAQWQVGMLSILKPLHVAMAMIGNGGAKNMSPADYGFVGNLLKEQYLFLRGFVKDIKTGKQALDGTLLARSALYTQAARGSHEAMRERVARIGGARLQRSILGIADHCTGCLQEARKGWQPIGSLIPIGQRQCKSHCRCTMQYK</sequence>
<proteinExistence type="predicted"/>
<evidence type="ECO:0008006" key="4">
    <source>
        <dbReference type="Google" id="ProtNLM"/>
    </source>
</evidence>